<keyword evidence="2" id="KW-0472">Membrane</keyword>
<dbReference type="PANTHER" id="PTHR43798:SF31">
    <property type="entry name" value="AB HYDROLASE SUPERFAMILY PROTEIN YCLE"/>
    <property type="match status" value="1"/>
</dbReference>
<keyword evidence="1 4" id="KW-0378">Hydrolase</keyword>
<dbReference type="Proteomes" id="UP000321456">
    <property type="component" value="Unassembled WGS sequence"/>
</dbReference>
<feature type="domain" description="Serine aminopeptidase S33" evidence="3">
    <location>
        <begin position="80"/>
        <end position="230"/>
    </location>
</feature>
<dbReference type="InterPro" id="IPR029058">
    <property type="entry name" value="AB_hydrolase_fold"/>
</dbReference>
<name>A0A5C8V6U4_9FLAO</name>
<evidence type="ECO:0000256" key="1">
    <source>
        <dbReference type="ARBA" id="ARBA00022801"/>
    </source>
</evidence>
<dbReference type="InterPro" id="IPR022742">
    <property type="entry name" value="Hydrolase_4"/>
</dbReference>
<dbReference type="InterPro" id="IPR050266">
    <property type="entry name" value="AB_hydrolase_sf"/>
</dbReference>
<evidence type="ECO:0000313" key="4">
    <source>
        <dbReference type="EMBL" id="TXN37033.1"/>
    </source>
</evidence>
<dbReference type="EMBL" id="VRUR01000001">
    <property type="protein sequence ID" value="TXN37033.1"/>
    <property type="molecule type" value="Genomic_DNA"/>
</dbReference>
<evidence type="ECO:0000256" key="2">
    <source>
        <dbReference type="SAM" id="Phobius"/>
    </source>
</evidence>
<dbReference type="AlphaFoldDB" id="A0A5C8V6U4"/>
<keyword evidence="5" id="KW-1185">Reference proteome</keyword>
<keyword evidence="2" id="KW-0812">Transmembrane</keyword>
<dbReference type="GO" id="GO:0016787">
    <property type="term" value="F:hydrolase activity"/>
    <property type="evidence" value="ECO:0007669"/>
    <property type="project" value="UniProtKB-KW"/>
</dbReference>
<dbReference type="Pfam" id="PF12146">
    <property type="entry name" value="Hydrolase_4"/>
    <property type="match status" value="1"/>
</dbReference>
<protein>
    <submittedName>
        <fullName evidence="4">Alpha/beta hydrolase</fullName>
    </submittedName>
</protein>
<gene>
    <name evidence="4" type="ORF">FVB32_01730</name>
</gene>
<keyword evidence="2" id="KW-1133">Transmembrane helix</keyword>
<sequence>MKILSKIFKGVLLTIVILVIVFFLGPKVDPPNMDTALPKVNADLVQLEKWIDDKEVALPNVKPNNQSRIVWFDSIPTKTDYSIVYLHGWSASSGEGDPIHTETAKKYGCNLYLPRLAGHGLNEKEAMLNLTANEVLDSAKEAIAIAKQLGNKVIIMATSTGGTLALHLAGGDSDIAGILLYSPNVEIYDKNAKLLTGPWGLQLAKAVKKSDYHEFEASDEKKKYWTTKYRVEALTHLQALVDNTMVPETFQKVEQPVFLGYFYKDEANQDNVVSVPAMLKMFEALGTESNLKRKVAFSNVGDHVMTSSITSKDLESVQEETDKFFEEIIGLQSVSKRMLATSQE</sequence>
<dbReference type="GO" id="GO:0016020">
    <property type="term" value="C:membrane"/>
    <property type="evidence" value="ECO:0007669"/>
    <property type="project" value="TreeGrafter"/>
</dbReference>
<dbReference type="Gene3D" id="3.40.50.1820">
    <property type="entry name" value="alpha/beta hydrolase"/>
    <property type="match status" value="1"/>
</dbReference>
<proteinExistence type="predicted"/>
<reference evidence="4 5" key="1">
    <citation type="submission" date="2019-08" db="EMBL/GenBank/DDBJ databases">
        <title>Professor.</title>
        <authorList>
            <person name="Park J.S."/>
        </authorList>
    </citation>
    <scope>NUCLEOTIDE SEQUENCE [LARGE SCALE GENOMIC DNA]</scope>
    <source>
        <strain evidence="4 5">176CP5-101</strain>
    </source>
</reference>
<comment type="caution">
    <text evidence="4">The sequence shown here is derived from an EMBL/GenBank/DDBJ whole genome shotgun (WGS) entry which is preliminary data.</text>
</comment>
<dbReference type="SUPFAM" id="SSF53474">
    <property type="entry name" value="alpha/beta-Hydrolases"/>
    <property type="match status" value="1"/>
</dbReference>
<evidence type="ECO:0000259" key="3">
    <source>
        <dbReference type="Pfam" id="PF12146"/>
    </source>
</evidence>
<organism evidence="4 5">
    <name type="scientific">Flagellimonas hymeniacidonis</name>
    <dbReference type="NCBI Taxonomy" id="2603628"/>
    <lineage>
        <taxon>Bacteria</taxon>
        <taxon>Pseudomonadati</taxon>
        <taxon>Bacteroidota</taxon>
        <taxon>Flavobacteriia</taxon>
        <taxon>Flavobacteriales</taxon>
        <taxon>Flavobacteriaceae</taxon>
        <taxon>Flagellimonas</taxon>
    </lineage>
</organism>
<evidence type="ECO:0000313" key="5">
    <source>
        <dbReference type="Proteomes" id="UP000321456"/>
    </source>
</evidence>
<feature type="transmembrane region" description="Helical" evidence="2">
    <location>
        <begin position="7"/>
        <end position="25"/>
    </location>
</feature>
<accession>A0A5C8V6U4</accession>
<dbReference type="PANTHER" id="PTHR43798">
    <property type="entry name" value="MONOACYLGLYCEROL LIPASE"/>
    <property type="match status" value="1"/>
</dbReference>